<sequence length="60" mass="6711">MTRVIVHGRRAVTADTAARLSRYFGTSAEFWLNLQARYELDMLEETKAETLAAIVPLNAA</sequence>
<reference evidence="2 3" key="1">
    <citation type="submission" date="2019-03" db="EMBL/GenBank/DDBJ databases">
        <title>Diversity of the mouse oral microbiome.</title>
        <authorList>
            <person name="Joseph S."/>
            <person name="Aduse-Opoku J."/>
            <person name="Curtis M."/>
            <person name="Wade W."/>
            <person name="Hashim A."/>
        </authorList>
    </citation>
    <scope>NUCLEOTIDE SEQUENCE [LARGE SCALE GENOMIC DNA]</scope>
    <source>
        <strain evidence="3">irhom_31</strain>
    </source>
</reference>
<comment type="caution">
    <text evidence="2">The sequence shown here is derived from an EMBL/GenBank/DDBJ whole genome shotgun (WGS) entry which is preliminary data.</text>
</comment>
<dbReference type="NCBIfam" id="TIGR02607">
    <property type="entry name" value="antidote_HigA"/>
    <property type="match status" value="1"/>
</dbReference>
<evidence type="ECO:0000313" key="2">
    <source>
        <dbReference type="EMBL" id="TFU23524.1"/>
    </source>
</evidence>
<gene>
    <name evidence="2" type="primary">higA</name>
    <name evidence="2" type="ORF">E4U03_03045</name>
</gene>
<organism evidence="2 3">
    <name type="scientific">Rothia nasimurium</name>
    <dbReference type="NCBI Taxonomy" id="85336"/>
    <lineage>
        <taxon>Bacteria</taxon>
        <taxon>Bacillati</taxon>
        <taxon>Actinomycetota</taxon>
        <taxon>Actinomycetes</taxon>
        <taxon>Micrococcales</taxon>
        <taxon>Micrococcaceae</taxon>
        <taxon>Rothia</taxon>
    </lineage>
</organism>
<dbReference type="GO" id="GO:0003677">
    <property type="term" value="F:DNA binding"/>
    <property type="evidence" value="ECO:0007669"/>
    <property type="project" value="UniProtKB-KW"/>
</dbReference>
<dbReference type="OrthoDB" id="3174593at2"/>
<dbReference type="PANTHER" id="PTHR36924:SF1">
    <property type="entry name" value="ANTITOXIN HIGA-1"/>
    <property type="match status" value="1"/>
</dbReference>
<dbReference type="InterPro" id="IPR013430">
    <property type="entry name" value="Toxin_antidote_HigA"/>
</dbReference>
<accession>A0A4Y9F6R3</accession>
<dbReference type="Proteomes" id="UP000297951">
    <property type="component" value="Unassembled WGS sequence"/>
</dbReference>
<evidence type="ECO:0000256" key="1">
    <source>
        <dbReference type="ARBA" id="ARBA00023125"/>
    </source>
</evidence>
<keyword evidence="1" id="KW-0238">DNA-binding</keyword>
<dbReference type="AlphaFoldDB" id="A0A4Y9F6R3"/>
<name>A0A4Y9F6R3_9MICC</name>
<dbReference type="SUPFAM" id="SSF47413">
    <property type="entry name" value="lambda repressor-like DNA-binding domains"/>
    <property type="match status" value="1"/>
</dbReference>
<proteinExistence type="predicted"/>
<dbReference type="Gene3D" id="1.10.260.40">
    <property type="entry name" value="lambda repressor-like DNA-binding domains"/>
    <property type="match status" value="1"/>
</dbReference>
<evidence type="ECO:0000313" key="3">
    <source>
        <dbReference type="Proteomes" id="UP000297951"/>
    </source>
</evidence>
<protein>
    <submittedName>
        <fullName evidence="2">Addiction module antidote protein, HigA family</fullName>
    </submittedName>
</protein>
<dbReference type="EMBL" id="SPQC01000007">
    <property type="protein sequence ID" value="TFU23524.1"/>
    <property type="molecule type" value="Genomic_DNA"/>
</dbReference>
<dbReference type="PANTHER" id="PTHR36924">
    <property type="entry name" value="ANTITOXIN HIGA-1"/>
    <property type="match status" value="1"/>
</dbReference>
<dbReference type="InterPro" id="IPR010982">
    <property type="entry name" value="Lambda_DNA-bd_dom_sf"/>
</dbReference>